<feature type="transmembrane region" description="Helical" evidence="2">
    <location>
        <begin position="705"/>
        <end position="725"/>
    </location>
</feature>
<dbReference type="PANTHER" id="PTHR37544:SF1">
    <property type="entry name" value="PHOSPHORIBOSYLAMINOIMIDAZOLE-SUCCINOCARBOXAMIDE SYNTHASE"/>
    <property type="match status" value="1"/>
</dbReference>
<comment type="caution">
    <text evidence="3">The sequence shown here is derived from an EMBL/GenBank/DDBJ whole genome shotgun (WGS) entry which is preliminary data.</text>
</comment>
<evidence type="ECO:0000313" key="3">
    <source>
        <dbReference type="EMBL" id="KAJ9607421.1"/>
    </source>
</evidence>
<dbReference type="InterPro" id="IPR021840">
    <property type="entry name" value="DUF3433"/>
</dbReference>
<feature type="region of interest" description="Disordered" evidence="1">
    <location>
        <begin position="1328"/>
        <end position="1356"/>
    </location>
</feature>
<dbReference type="EMBL" id="JAPDRK010000012">
    <property type="protein sequence ID" value="KAJ9607421.1"/>
    <property type="molecule type" value="Genomic_DNA"/>
</dbReference>
<feature type="transmembrane region" description="Helical" evidence="2">
    <location>
        <begin position="1242"/>
        <end position="1263"/>
    </location>
</feature>
<feature type="compositionally biased region" description="Basic and acidic residues" evidence="1">
    <location>
        <begin position="1334"/>
        <end position="1350"/>
    </location>
</feature>
<dbReference type="PANTHER" id="PTHR37544">
    <property type="entry name" value="SPRAY-RELATED"/>
    <property type="match status" value="1"/>
</dbReference>
<gene>
    <name evidence="3" type="ORF">H2200_008494</name>
</gene>
<feature type="transmembrane region" description="Helical" evidence="2">
    <location>
        <begin position="599"/>
        <end position="619"/>
    </location>
</feature>
<keyword evidence="4" id="KW-1185">Reference proteome</keyword>
<reference evidence="3" key="1">
    <citation type="submission" date="2022-10" db="EMBL/GenBank/DDBJ databases">
        <title>Culturing micro-colonial fungi from biological soil crusts in the Mojave desert and describing Neophaeococcomyces mojavensis, and introducing the new genera and species Taxawa tesnikishii.</title>
        <authorList>
            <person name="Kurbessoian T."/>
            <person name="Stajich J.E."/>
        </authorList>
    </citation>
    <scope>NUCLEOTIDE SEQUENCE</scope>
    <source>
        <strain evidence="3">TK_41</strain>
    </source>
</reference>
<feature type="transmembrane region" description="Helical" evidence="2">
    <location>
        <begin position="746"/>
        <end position="771"/>
    </location>
</feature>
<name>A0AA39CGN1_9EURO</name>
<organism evidence="3 4">
    <name type="scientific">Cladophialophora chaetospira</name>
    <dbReference type="NCBI Taxonomy" id="386627"/>
    <lineage>
        <taxon>Eukaryota</taxon>
        <taxon>Fungi</taxon>
        <taxon>Dikarya</taxon>
        <taxon>Ascomycota</taxon>
        <taxon>Pezizomycotina</taxon>
        <taxon>Eurotiomycetes</taxon>
        <taxon>Chaetothyriomycetidae</taxon>
        <taxon>Chaetothyriales</taxon>
        <taxon>Herpotrichiellaceae</taxon>
        <taxon>Cladophialophora</taxon>
    </lineage>
</organism>
<feature type="region of interest" description="Disordered" evidence="1">
    <location>
        <begin position="25"/>
        <end position="55"/>
    </location>
</feature>
<evidence type="ECO:0000313" key="4">
    <source>
        <dbReference type="Proteomes" id="UP001172673"/>
    </source>
</evidence>
<evidence type="ECO:0000256" key="2">
    <source>
        <dbReference type="SAM" id="Phobius"/>
    </source>
</evidence>
<accession>A0AA39CGN1</accession>
<keyword evidence="2" id="KW-0812">Transmembrane</keyword>
<keyword evidence="2" id="KW-0472">Membrane</keyword>
<protein>
    <submittedName>
        <fullName evidence="3">Uncharacterized protein</fullName>
    </submittedName>
</protein>
<dbReference type="Proteomes" id="UP001172673">
    <property type="component" value="Unassembled WGS sequence"/>
</dbReference>
<dbReference type="Pfam" id="PF11915">
    <property type="entry name" value="DUF3433"/>
    <property type="match status" value="2"/>
</dbReference>
<sequence>METAPDSDAIAELYLQYHDLLDNAHEQNNPSTISPTSSASATTKQPSAVGLSSPTHHMTEACNARTADTEAAETLLPHTLESDTPKRLKVSSIQNVDDDVLVAQRSSKPAWRPFWLRKAILLSFAMLFLLMAATSVFILVYSLQHHGIAATLTTNQYTWKYGPTALLTVVLVLWRQVEYTCKVITPWKQLQSELSDVERTTKIDYLSPVFPIVLWRSVRFRHYTVTCSVVAAVLLQIAIILSTTLLTRIDGETKLAGTALKINSSVTLGQNSLHNFSATPSTLYFLHLKYGQTLPPGTGEGVAFDDVDPVDFQVLHHGSVVQATVNAFVPAVDCRSVNARFEPFLDNQACSATAFRIYLDYPNCTIDRPSSDMNDDYFGTTWGAVSKYKNNSTPLVVTRVLDCNKHIPSAQLQKSTHRMFAIFRIEWLPLLASDIPETCLKRPEDWSSAYKPVPTMASVVVCNIRRRITQREIQTDLNTPWHLMQSTRGINVAPKVDVEGDVFVDDLDSSLRNSALFATQPTEFGDYATTWQMAMLSQNVTRPSSFFNASLLAAGMSDVYRNIAALWAHQMVREPSNQTIIPTVLVNVPRLEVQHTTSGLLICIFVLEAGLCFAIASVGPGTTISKRPDFTIRAAELLATSSELMEMTRKGVIIDRSRGTARSASFFQLACCAEGKARGQEKNVFSRSKCGPLATQYWAPFAASYWFAAVTSATLVGIIAILEALQRLSDHGPGFVFVKGSGKATSFWASALSAGLMTAVAVSFDMLYFVITLLTPYKNLCKGSDRSDRLLLSRVAGRLPGELQVVALGLRQYPVFFISLATLLGGLLNIIVSGLFVVVTSTSARSTTATVTNRVDLASFYFNNTNFTSSLPDSAQDNAVGSVFSASEIFNLSLPAYTFADISFPPVDFSQAAMALMNGTMTTAMPAIHAYLDCSLVPQENMTLYYGNYSTLNRSIYPTWGRELFGGAVQAKIGLPPGCESTGSNDTFASLVSNFQSYWHYVPIAQNSSFDMTYTENEVGFGMGLTLMREAPPENSTEDWGPALGIINSQMRPILLKSTSPLHCPSLAFMIGYFEPNNTVLSNVTVATCSQHLEEISPVDVTFDLPSMRVASARPAANSTRKYLGPVNVDIYSSALFRFNPVEELDPVGLKSITGVSNPAQYGIDTWSQNLFYGKHGVPPDDLLGPQNRQHFVSATNAMYQRYMAQYVSINGWTRATAARSFPANVTNASQLRLAQRSQPKLILQSVLGTMLLLGAISCLLLGRMDKVLVCNPCSNAGQMALFLHSRIVSAGIVGQGELSDEELKKRLMGRGVKLGWWSSPAKYECGGSDGTVPDDHGATKGSSREERWYGIDLTG</sequence>
<feature type="compositionally biased region" description="Low complexity" evidence="1">
    <location>
        <begin position="30"/>
        <end position="48"/>
    </location>
</feature>
<proteinExistence type="predicted"/>
<keyword evidence="2" id="KW-1133">Transmembrane helix</keyword>
<feature type="transmembrane region" description="Helical" evidence="2">
    <location>
        <begin position="223"/>
        <end position="246"/>
    </location>
</feature>
<feature type="transmembrane region" description="Helical" evidence="2">
    <location>
        <begin position="815"/>
        <end position="839"/>
    </location>
</feature>
<evidence type="ECO:0000256" key="1">
    <source>
        <dbReference type="SAM" id="MobiDB-lite"/>
    </source>
</evidence>
<feature type="transmembrane region" description="Helical" evidence="2">
    <location>
        <begin position="119"/>
        <end position="143"/>
    </location>
</feature>